<dbReference type="Proteomes" id="UP000466431">
    <property type="component" value="Chromosome"/>
</dbReference>
<feature type="region of interest" description="Disordered" evidence="1">
    <location>
        <begin position="138"/>
        <end position="168"/>
    </location>
</feature>
<gene>
    <name evidence="3" type="ORF">MCEL_23980</name>
</gene>
<dbReference type="AlphaFoldDB" id="A0A7I7RHZ0"/>
<evidence type="ECO:0000256" key="2">
    <source>
        <dbReference type="SAM" id="Phobius"/>
    </source>
</evidence>
<feature type="region of interest" description="Disordered" evidence="1">
    <location>
        <begin position="65"/>
        <end position="95"/>
    </location>
</feature>
<keyword evidence="4" id="KW-1185">Reference proteome</keyword>
<dbReference type="KEGG" id="mcee:MCEL_23980"/>
<reference evidence="3 4" key="1">
    <citation type="journal article" date="2019" name="Emerg. Microbes Infect.">
        <title>Comprehensive subspecies identification of 175 nontuberculous mycobacteria species based on 7547 genomic profiles.</title>
        <authorList>
            <person name="Matsumoto Y."/>
            <person name="Kinjo T."/>
            <person name="Motooka D."/>
            <person name="Nabeya D."/>
            <person name="Jung N."/>
            <person name="Uechi K."/>
            <person name="Horii T."/>
            <person name="Iida T."/>
            <person name="Fujita J."/>
            <person name="Nakamura S."/>
        </authorList>
    </citation>
    <scope>NUCLEOTIDE SEQUENCE [LARGE SCALE GENOMIC DNA]</scope>
    <source>
        <strain evidence="3 4">JCM 18439</strain>
    </source>
</reference>
<evidence type="ECO:0000313" key="4">
    <source>
        <dbReference type="Proteomes" id="UP000466431"/>
    </source>
</evidence>
<sequence>MHAQRPGIARGDVDVVRRERIAREVVEAIVGRAQNVHGVLLSAVCSLERTESPLPPIGGHAIHPVHPPVGRHTSPPRCSTVESSPEHTGTERRKLNEENEMTTNTTRRIARFFALPIVSAAILAGALGMAGTASAGTYTPDNTPRPGIVATPNTFAQPTPGARHNHGLPHLQRVQPYYQH</sequence>
<dbReference type="EMBL" id="AP022591">
    <property type="protein sequence ID" value="BBY44103.1"/>
    <property type="molecule type" value="Genomic_DNA"/>
</dbReference>
<keyword evidence="2" id="KW-0812">Transmembrane</keyword>
<keyword evidence="2" id="KW-1133">Transmembrane helix</keyword>
<feature type="compositionally biased region" description="Basic and acidic residues" evidence="1">
    <location>
        <begin position="84"/>
        <end position="95"/>
    </location>
</feature>
<protein>
    <submittedName>
        <fullName evidence="3">Uncharacterized protein</fullName>
    </submittedName>
</protein>
<organism evidence="3 4">
    <name type="scientific">Mycolicibacterium celeriflavum</name>
    <name type="common">Mycobacterium celeriflavum</name>
    <dbReference type="NCBI Taxonomy" id="1249101"/>
    <lineage>
        <taxon>Bacteria</taxon>
        <taxon>Bacillati</taxon>
        <taxon>Actinomycetota</taxon>
        <taxon>Actinomycetes</taxon>
        <taxon>Mycobacteriales</taxon>
        <taxon>Mycobacteriaceae</taxon>
        <taxon>Mycolicibacterium</taxon>
    </lineage>
</organism>
<name>A0A7I7RHZ0_MYCCF</name>
<feature type="transmembrane region" description="Helical" evidence="2">
    <location>
        <begin position="109"/>
        <end position="130"/>
    </location>
</feature>
<evidence type="ECO:0000313" key="3">
    <source>
        <dbReference type="EMBL" id="BBY44103.1"/>
    </source>
</evidence>
<evidence type="ECO:0000256" key="1">
    <source>
        <dbReference type="SAM" id="MobiDB-lite"/>
    </source>
</evidence>
<accession>A0A7I7RHZ0</accession>
<proteinExistence type="predicted"/>
<keyword evidence="2" id="KW-0472">Membrane</keyword>